<dbReference type="PANTHER" id="PTHR43825">
    <property type="entry name" value="PYRUVATE DEHYDROGENASE E1 COMPONENT"/>
    <property type="match status" value="1"/>
</dbReference>
<dbReference type="STRING" id="158189.SpiBuddy_2267"/>
<dbReference type="Gene3D" id="3.40.50.970">
    <property type="match status" value="1"/>
</dbReference>
<organism evidence="5 6">
    <name type="scientific">Sphaerochaeta globosa (strain ATCC BAA-1886 / DSM 22777 / Buddy)</name>
    <name type="common">Spirochaeta sp. (strain Buddy)</name>
    <dbReference type="NCBI Taxonomy" id="158189"/>
    <lineage>
        <taxon>Bacteria</taxon>
        <taxon>Pseudomonadati</taxon>
        <taxon>Spirochaetota</taxon>
        <taxon>Spirochaetia</taxon>
        <taxon>Spirochaetales</taxon>
        <taxon>Sphaerochaetaceae</taxon>
        <taxon>Sphaerochaeta</taxon>
    </lineage>
</organism>
<dbReference type="FunFam" id="3.40.50.970:FF:000129">
    <property type="entry name" value="Transketolase"/>
    <property type="match status" value="1"/>
</dbReference>
<evidence type="ECO:0000256" key="1">
    <source>
        <dbReference type="ARBA" id="ARBA00001964"/>
    </source>
</evidence>
<dbReference type="SMART" id="SM00861">
    <property type="entry name" value="Transket_pyr"/>
    <property type="match status" value="1"/>
</dbReference>
<name>F0RSH3_SPHGB</name>
<evidence type="ECO:0000259" key="4">
    <source>
        <dbReference type="SMART" id="SM00861"/>
    </source>
</evidence>
<dbReference type="InterPro" id="IPR033248">
    <property type="entry name" value="Transketolase_C"/>
</dbReference>
<evidence type="ECO:0000313" key="6">
    <source>
        <dbReference type="Proteomes" id="UP000008466"/>
    </source>
</evidence>
<proteinExistence type="inferred from homology"/>
<evidence type="ECO:0000256" key="2">
    <source>
        <dbReference type="ARBA" id="ARBA00007131"/>
    </source>
</evidence>
<dbReference type="GO" id="GO:0008661">
    <property type="term" value="F:1-deoxy-D-xylulose-5-phosphate synthase activity"/>
    <property type="evidence" value="ECO:0007669"/>
    <property type="project" value="UniProtKB-EC"/>
</dbReference>
<evidence type="ECO:0000256" key="3">
    <source>
        <dbReference type="ARBA" id="ARBA00023052"/>
    </source>
</evidence>
<dbReference type="KEGG" id="sbu:SpiBuddy_2267"/>
<dbReference type="RefSeq" id="WP_013607935.1">
    <property type="nucleotide sequence ID" value="NC_015152.1"/>
</dbReference>
<dbReference type="Proteomes" id="UP000008466">
    <property type="component" value="Chromosome"/>
</dbReference>
<dbReference type="CDD" id="cd07033">
    <property type="entry name" value="TPP_PYR_DXS_TK_like"/>
    <property type="match status" value="1"/>
</dbReference>
<dbReference type="HOGENOM" id="CLU_009227_1_1_12"/>
<dbReference type="InterPro" id="IPR005475">
    <property type="entry name" value="Transketolase-like_Pyr-bd"/>
</dbReference>
<sequence>METKEMRAVYCDTLIELAQSDERIMVVEADLMRASGTMSFKQQFPDRGVDVGVAEANLVGVSAGLSAAGKIPFAATFGCFASRRAFDQFFLSANYAKLNVKLVGTDPGISAAFNGGTHMPFEDIGLMRMIPGLTIVEPSDPVSLKALLKACASHQGCTYMRLHRKAVAPIYQNDEMFALGKGKVLCDGSDVTLIALGAILVPEALKAKDELANMGIEAAVLDMHTVKPLDEELVLSYARKTGCIVTAENHQTAGGLGAAVANFLAKTHPTPMAMVGIQDEFGQVGTQGWLQQYYHLTAEEITRKALALVKSKKE</sequence>
<dbReference type="eggNOG" id="COG3958">
    <property type="taxonomic scope" value="Bacteria"/>
</dbReference>
<reference evidence="6" key="1">
    <citation type="submission" date="2011-02" db="EMBL/GenBank/DDBJ databases">
        <title>Complete sequence of Spirochaeta sp. Buddy.</title>
        <authorList>
            <person name="Lucas S."/>
            <person name="Copeland A."/>
            <person name="Lapidus A."/>
            <person name="Cheng J.-F."/>
            <person name="Goodwin L."/>
            <person name="Pitluck S."/>
            <person name="Zeytun A."/>
            <person name="Detter J.C."/>
            <person name="Han C."/>
            <person name="Tapia R."/>
            <person name="Land M."/>
            <person name="Hauser L."/>
            <person name="Kyrpides N."/>
            <person name="Ivanova N."/>
            <person name="Mikhailova N."/>
            <person name="Pagani I."/>
            <person name="Ritalahti K.M."/>
            <person name="Loeffler F.E."/>
            <person name="Woyke T."/>
        </authorList>
    </citation>
    <scope>NUCLEOTIDE SEQUENCE [LARGE SCALE GENOMIC DNA]</scope>
    <source>
        <strain evidence="6">ATCC BAA-1886 / DSM 22777 / Buddy</strain>
    </source>
</reference>
<protein>
    <submittedName>
        <fullName evidence="5">1-deoxy-D-xylulose-5-phosphate synthase</fullName>
        <ecNumber evidence="5">2.2.1.7</ecNumber>
    </submittedName>
</protein>
<keyword evidence="3" id="KW-0786">Thiamine pyrophosphate</keyword>
<evidence type="ECO:0000313" key="5">
    <source>
        <dbReference type="EMBL" id="ADY14086.1"/>
    </source>
</evidence>
<gene>
    <name evidence="5" type="ordered locus">SpiBuddy_2267</name>
</gene>
<comment type="cofactor">
    <cofactor evidence="1">
        <name>thiamine diphosphate</name>
        <dbReference type="ChEBI" id="CHEBI:58937"/>
    </cofactor>
</comment>
<comment type="similarity">
    <text evidence="2">Belongs to the transketolase family.</text>
</comment>
<dbReference type="SUPFAM" id="SSF52922">
    <property type="entry name" value="TK C-terminal domain-like"/>
    <property type="match status" value="1"/>
</dbReference>
<dbReference type="AlphaFoldDB" id="F0RSH3"/>
<dbReference type="Pfam" id="PF02779">
    <property type="entry name" value="Transket_pyr"/>
    <property type="match status" value="1"/>
</dbReference>
<dbReference type="OrthoDB" id="9803371at2"/>
<dbReference type="Gene3D" id="3.40.50.920">
    <property type="match status" value="1"/>
</dbReference>
<accession>F0RSH3</accession>
<dbReference type="SUPFAM" id="SSF52518">
    <property type="entry name" value="Thiamin diphosphate-binding fold (THDP-binding)"/>
    <property type="match status" value="1"/>
</dbReference>
<dbReference type="PANTHER" id="PTHR43825:SF1">
    <property type="entry name" value="TRANSKETOLASE-LIKE PYRIMIDINE-BINDING DOMAIN-CONTAINING PROTEIN"/>
    <property type="match status" value="1"/>
</dbReference>
<dbReference type="Pfam" id="PF02780">
    <property type="entry name" value="Transketolase_C"/>
    <property type="match status" value="1"/>
</dbReference>
<keyword evidence="6" id="KW-1185">Reference proteome</keyword>
<keyword evidence="5" id="KW-0808">Transferase</keyword>
<dbReference type="EC" id="2.2.1.7" evidence="5"/>
<dbReference type="EMBL" id="CP002541">
    <property type="protein sequence ID" value="ADY14086.1"/>
    <property type="molecule type" value="Genomic_DNA"/>
</dbReference>
<dbReference type="InterPro" id="IPR009014">
    <property type="entry name" value="Transketo_C/PFOR_II"/>
</dbReference>
<feature type="domain" description="Transketolase-like pyrimidine-binding" evidence="4">
    <location>
        <begin position="4"/>
        <end position="170"/>
    </location>
</feature>
<dbReference type="InterPro" id="IPR051157">
    <property type="entry name" value="PDH/Transketolase"/>
</dbReference>
<dbReference type="InterPro" id="IPR029061">
    <property type="entry name" value="THDP-binding"/>
</dbReference>